<dbReference type="Pfam" id="PF12838">
    <property type="entry name" value="Fer4_7"/>
    <property type="match status" value="1"/>
</dbReference>
<name>A0A1C7IB06_9FIRM</name>
<evidence type="ECO:0000256" key="2">
    <source>
        <dbReference type="ARBA" id="ARBA00003532"/>
    </source>
</evidence>
<dbReference type="PROSITE" id="PS00198">
    <property type="entry name" value="4FE4S_FER_1"/>
    <property type="match status" value="1"/>
</dbReference>
<keyword evidence="10" id="KW-1185">Reference proteome</keyword>
<evidence type="ECO:0000256" key="5">
    <source>
        <dbReference type="ARBA" id="ARBA00022723"/>
    </source>
</evidence>
<dbReference type="SUPFAM" id="SSF54862">
    <property type="entry name" value="4Fe-4S ferredoxins"/>
    <property type="match status" value="1"/>
</dbReference>
<dbReference type="PROSITE" id="PS51379">
    <property type="entry name" value="4FE4S_FER_2"/>
    <property type="match status" value="2"/>
</dbReference>
<dbReference type="OrthoDB" id="9804603at2"/>
<keyword evidence="4" id="KW-0004">4Fe-4S</keyword>
<dbReference type="InterPro" id="IPR017896">
    <property type="entry name" value="4Fe4S_Fe-S-bd"/>
</dbReference>
<evidence type="ECO:0000259" key="8">
    <source>
        <dbReference type="PROSITE" id="PS51379"/>
    </source>
</evidence>
<dbReference type="InterPro" id="IPR017900">
    <property type="entry name" value="4Fe4S_Fe_S_CS"/>
</dbReference>
<dbReference type="Proteomes" id="UP000092574">
    <property type="component" value="Chromosome"/>
</dbReference>
<evidence type="ECO:0000256" key="4">
    <source>
        <dbReference type="ARBA" id="ARBA00022485"/>
    </source>
</evidence>
<feature type="domain" description="4Fe-4S ferredoxin-type" evidence="8">
    <location>
        <begin position="174"/>
        <end position="203"/>
    </location>
</feature>
<keyword evidence="5" id="KW-0479">Metal-binding</keyword>
<evidence type="ECO:0000256" key="3">
    <source>
        <dbReference type="ARBA" id="ARBA00013529"/>
    </source>
</evidence>
<dbReference type="PANTHER" id="PTHR24960">
    <property type="entry name" value="PHOTOSYSTEM I IRON-SULFUR CENTER-RELATED"/>
    <property type="match status" value="1"/>
</dbReference>
<keyword evidence="6" id="KW-0408">Iron</keyword>
<evidence type="ECO:0000313" key="10">
    <source>
        <dbReference type="Proteomes" id="UP000092574"/>
    </source>
</evidence>
<comment type="function">
    <text evidence="2">Ferredoxins are iron-sulfur proteins that transfer electrons in a wide variety of metabolic reactions.</text>
</comment>
<dbReference type="AlphaFoldDB" id="A0A1C7IB06"/>
<organism evidence="9 10">
    <name type="scientific">Blautia pseudococcoides</name>
    <dbReference type="NCBI Taxonomy" id="1796616"/>
    <lineage>
        <taxon>Bacteria</taxon>
        <taxon>Bacillati</taxon>
        <taxon>Bacillota</taxon>
        <taxon>Clostridia</taxon>
        <taxon>Lachnospirales</taxon>
        <taxon>Lachnospiraceae</taxon>
        <taxon>Blautia</taxon>
    </lineage>
</organism>
<dbReference type="SUPFAM" id="SSF50475">
    <property type="entry name" value="FMN-binding split barrel"/>
    <property type="match status" value="1"/>
</dbReference>
<evidence type="ECO:0000256" key="1">
    <source>
        <dbReference type="ARBA" id="ARBA00001966"/>
    </source>
</evidence>
<comment type="cofactor">
    <cofactor evidence="1">
        <name>[4Fe-4S] cluster</name>
        <dbReference type="ChEBI" id="CHEBI:49883"/>
    </cofactor>
</comment>
<accession>A0A1C7IB06</accession>
<proteinExistence type="predicted"/>
<keyword evidence="7" id="KW-0411">Iron-sulfur</keyword>
<dbReference type="InterPro" id="IPR050157">
    <property type="entry name" value="PSI_iron-sulfur_center"/>
</dbReference>
<dbReference type="STRING" id="1796616.A4V09_14360"/>
<dbReference type="InterPro" id="IPR012349">
    <property type="entry name" value="Split_barrel_FMN-bd"/>
</dbReference>
<evidence type="ECO:0000313" key="9">
    <source>
        <dbReference type="EMBL" id="ANU76837.1"/>
    </source>
</evidence>
<dbReference type="Gene3D" id="2.30.110.10">
    <property type="entry name" value="Electron Transport, Fmn-binding Protein, Chain A"/>
    <property type="match status" value="1"/>
</dbReference>
<dbReference type="KEGG" id="byl:A4V09_14360"/>
<gene>
    <name evidence="9" type="ORF">A4V09_14360</name>
</gene>
<dbReference type="PANTHER" id="PTHR24960:SF79">
    <property type="entry name" value="PHOTOSYSTEM I IRON-SULFUR CENTER"/>
    <property type="match status" value="1"/>
</dbReference>
<protein>
    <recommendedName>
        <fullName evidence="3">Ferredoxin</fullName>
    </recommendedName>
</protein>
<evidence type="ECO:0000256" key="6">
    <source>
        <dbReference type="ARBA" id="ARBA00023004"/>
    </source>
</evidence>
<evidence type="ECO:0000256" key="7">
    <source>
        <dbReference type="ARBA" id="ARBA00023014"/>
    </source>
</evidence>
<dbReference type="RefSeq" id="WP_065542992.1">
    <property type="nucleotide sequence ID" value="NZ_CP015405.2"/>
</dbReference>
<dbReference type="EMBL" id="CP015405">
    <property type="protein sequence ID" value="ANU76837.1"/>
    <property type="molecule type" value="Genomic_DNA"/>
</dbReference>
<dbReference type="GO" id="GO:0051539">
    <property type="term" value="F:4 iron, 4 sulfur cluster binding"/>
    <property type="evidence" value="ECO:0007669"/>
    <property type="project" value="UniProtKB-KW"/>
</dbReference>
<reference evidence="9" key="1">
    <citation type="submission" date="2017-04" db="EMBL/GenBank/DDBJ databases">
        <title>Complete Genome Sequences of Twelve Strains of a Stable Defined Moderately Diverse Mouse Microbiota 2 (sDMDMm2).</title>
        <authorList>
            <person name="Uchimura Y."/>
            <person name="Wyss M."/>
            <person name="Brugiroux S."/>
            <person name="Limenitakis J.P."/>
            <person name="Stecher B."/>
            <person name="McCoy K.D."/>
            <person name="Macpherson A.J."/>
        </authorList>
    </citation>
    <scope>NUCLEOTIDE SEQUENCE</scope>
    <source>
        <strain evidence="9">YL58</strain>
    </source>
</reference>
<dbReference type="Gene3D" id="3.30.70.20">
    <property type="match status" value="1"/>
</dbReference>
<feature type="domain" description="4Fe-4S ferredoxin-type" evidence="8">
    <location>
        <begin position="204"/>
        <end position="233"/>
    </location>
</feature>
<sequence length="233" mass="26130">MSDFDPAPALGLTEESSNEEIKNAAFQFVHEVGYMVFGTTAIDGKMPTARGLEVHYLDDAGNFYIGIAKGKPVYYELQKNPYVVGTIIRDTVKRLSASVRLSAHVTEVDPEKHPEIYTKYWELNPGTKALYRKDLDMFRIFILDSGEGEIFHLPDDDIVCRLRFCFGGACVRPWAYVIAQERCVGCGTCEEACMEDVIHPTADGKYEIKHFGCLECGRCAMNCPNDAIDCNCR</sequence>
<dbReference type="GO" id="GO:0046872">
    <property type="term" value="F:metal ion binding"/>
    <property type="evidence" value="ECO:0007669"/>
    <property type="project" value="UniProtKB-KW"/>
</dbReference>